<name>A0A402BLD7_9CHLR</name>
<evidence type="ECO:0008006" key="3">
    <source>
        <dbReference type="Google" id="ProtNLM"/>
    </source>
</evidence>
<dbReference type="Proteomes" id="UP000287171">
    <property type="component" value="Unassembled WGS sequence"/>
</dbReference>
<gene>
    <name evidence="1" type="ORF">KDA_76510</name>
</gene>
<protein>
    <recommendedName>
        <fullName evidence="3">HTH cro/C1-type domain-containing protein</fullName>
    </recommendedName>
</protein>
<proteinExistence type="predicted"/>
<keyword evidence="2" id="KW-1185">Reference proteome</keyword>
<sequence length="50" mass="5791">MAKLKRDTSEYTNFGHFLDKLCIQRGISFRQLAVKSGMSERSHMSIIRVC</sequence>
<dbReference type="EMBL" id="BIFT01000003">
    <property type="protein sequence ID" value="GCE32167.1"/>
    <property type="molecule type" value="Genomic_DNA"/>
</dbReference>
<evidence type="ECO:0000313" key="2">
    <source>
        <dbReference type="Proteomes" id="UP000287171"/>
    </source>
</evidence>
<organism evidence="1 2">
    <name type="scientific">Dictyobacter alpinus</name>
    <dbReference type="NCBI Taxonomy" id="2014873"/>
    <lineage>
        <taxon>Bacteria</taxon>
        <taxon>Bacillati</taxon>
        <taxon>Chloroflexota</taxon>
        <taxon>Ktedonobacteria</taxon>
        <taxon>Ktedonobacterales</taxon>
        <taxon>Dictyobacteraceae</taxon>
        <taxon>Dictyobacter</taxon>
    </lineage>
</organism>
<dbReference type="AlphaFoldDB" id="A0A402BLD7"/>
<evidence type="ECO:0000313" key="1">
    <source>
        <dbReference type="EMBL" id="GCE32167.1"/>
    </source>
</evidence>
<reference evidence="2" key="1">
    <citation type="submission" date="2018-12" db="EMBL/GenBank/DDBJ databases">
        <title>Tengunoibacter tsumagoiensis gen. nov., sp. nov., Dictyobacter kobayashii sp. nov., D. alpinus sp. nov., and D. joshuensis sp. nov. and description of Dictyobacteraceae fam. nov. within the order Ktedonobacterales isolated from Tengu-no-mugimeshi.</title>
        <authorList>
            <person name="Wang C.M."/>
            <person name="Zheng Y."/>
            <person name="Sakai Y."/>
            <person name="Toyoda A."/>
            <person name="Minakuchi Y."/>
            <person name="Abe K."/>
            <person name="Yokota A."/>
            <person name="Yabe S."/>
        </authorList>
    </citation>
    <scope>NUCLEOTIDE SEQUENCE [LARGE SCALE GENOMIC DNA]</scope>
    <source>
        <strain evidence="2">Uno16</strain>
    </source>
</reference>
<comment type="caution">
    <text evidence="1">The sequence shown here is derived from an EMBL/GenBank/DDBJ whole genome shotgun (WGS) entry which is preliminary data.</text>
</comment>
<accession>A0A402BLD7</accession>